<dbReference type="AlphaFoldDB" id="A0A919NRT6"/>
<evidence type="ECO:0000313" key="5">
    <source>
        <dbReference type="Proteomes" id="UP000623608"/>
    </source>
</evidence>
<dbReference type="NCBIfam" id="TIGR01167">
    <property type="entry name" value="LPXTG_anchor"/>
    <property type="match status" value="1"/>
</dbReference>
<feature type="chain" id="PRO_5037792920" description="LPXTG-motif cell wall-anchored protein" evidence="3">
    <location>
        <begin position="28"/>
        <end position="259"/>
    </location>
</feature>
<dbReference type="EMBL" id="BOMY01000038">
    <property type="protein sequence ID" value="GIF23070.1"/>
    <property type="molecule type" value="Genomic_DNA"/>
</dbReference>
<dbReference type="Proteomes" id="UP000623608">
    <property type="component" value="Unassembled WGS sequence"/>
</dbReference>
<evidence type="ECO:0008006" key="6">
    <source>
        <dbReference type="Google" id="ProtNLM"/>
    </source>
</evidence>
<evidence type="ECO:0000256" key="1">
    <source>
        <dbReference type="SAM" id="MobiDB-lite"/>
    </source>
</evidence>
<gene>
    <name evidence="4" type="ORF">Ate02nite_58000</name>
</gene>
<feature type="transmembrane region" description="Helical" evidence="2">
    <location>
        <begin position="231"/>
        <end position="248"/>
    </location>
</feature>
<comment type="caution">
    <text evidence="4">The sequence shown here is derived from an EMBL/GenBank/DDBJ whole genome shotgun (WGS) entry which is preliminary data.</text>
</comment>
<organism evidence="4 5">
    <name type="scientific">Paractinoplanes tereljensis</name>
    <dbReference type="NCBI Taxonomy" id="571912"/>
    <lineage>
        <taxon>Bacteria</taxon>
        <taxon>Bacillati</taxon>
        <taxon>Actinomycetota</taxon>
        <taxon>Actinomycetes</taxon>
        <taxon>Micromonosporales</taxon>
        <taxon>Micromonosporaceae</taxon>
        <taxon>Paractinoplanes</taxon>
    </lineage>
</organism>
<evidence type="ECO:0000256" key="2">
    <source>
        <dbReference type="SAM" id="Phobius"/>
    </source>
</evidence>
<protein>
    <recommendedName>
        <fullName evidence="6">LPXTG-motif cell wall-anchored protein</fullName>
    </recommendedName>
</protein>
<accession>A0A919NRT6</accession>
<feature type="compositionally biased region" description="Low complexity" evidence="1">
    <location>
        <begin position="182"/>
        <end position="214"/>
    </location>
</feature>
<name>A0A919NRT6_9ACTN</name>
<keyword evidence="2" id="KW-0472">Membrane</keyword>
<evidence type="ECO:0000313" key="4">
    <source>
        <dbReference type="EMBL" id="GIF23070.1"/>
    </source>
</evidence>
<sequence length="259" mass="25688">MVNIGGLVGALSLSTFLGLSIPVAAMAAADDPAPLTLDTIFTGATGKTIEDEPVSLRDCDAFPDGAKANTDGWKFDQPAGDVQAYTIALIKTVGGSPEPVLLGITPDGIVQFKVTPATLQGQFTDDDVQPAPAGVSGALLDDGAWLNTPAGWRLAFGALLVDGGSGGTFALTEICLPAKAVSPAPTVSSSPTATVSSSESTSPSSQAAATSSAPGAGGGGLPITGSGSGPLLLGGAVVAAGALLLLAFRRRREKIRFQA</sequence>
<keyword evidence="2" id="KW-1133">Transmembrane helix</keyword>
<feature type="signal peptide" evidence="3">
    <location>
        <begin position="1"/>
        <end position="27"/>
    </location>
</feature>
<reference evidence="4" key="1">
    <citation type="submission" date="2021-01" db="EMBL/GenBank/DDBJ databases">
        <title>Whole genome shotgun sequence of Actinoplanes tereljensis NBRC 105297.</title>
        <authorList>
            <person name="Komaki H."/>
            <person name="Tamura T."/>
        </authorList>
    </citation>
    <scope>NUCLEOTIDE SEQUENCE</scope>
    <source>
        <strain evidence="4">NBRC 105297</strain>
    </source>
</reference>
<feature type="region of interest" description="Disordered" evidence="1">
    <location>
        <begin position="182"/>
        <end position="221"/>
    </location>
</feature>
<keyword evidence="5" id="KW-1185">Reference proteome</keyword>
<keyword evidence="3" id="KW-0732">Signal</keyword>
<keyword evidence="2" id="KW-0812">Transmembrane</keyword>
<evidence type="ECO:0000256" key="3">
    <source>
        <dbReference type="SAM" id="SignalP"/>
    </source>
</evidence>
<proteinExistence type="predicted"/>